<evidence type="ECO:0000313" key="1">
    <source>
        <dbReference type="EMBL" id="NVN12729.1"/>
    </source>
</evidence>
<name>A0A7Y7M872_9PROT</name>
<protein>
    <submittedName>
        <fullName evidence="1">Adenine deaminase</fullName>
    </submittedName>
</protein>
<accession>A0A7Y7M872</accession>
<dbReference type="SUPFAM" id="SSF51338">
    <property type="entry name" value="Composite domain of metallo-dependent hydrolases"/>
    <property type="match status" value="1"/>
</dbReference>
<dbReference type="AlphaFoldDB" id="A0A7Y7M872"/>
<gene>
    <name evidence="1" type="ORF">HUK84_16620</name>
</gene>
<evidence type="ECO:0000313" key="2">
    <source>
        <dbReference type="Proteomes" id="UP000534870"/>
    </source>
</evidence>
<organism evidence="1 2">
    <name type="scientific">Nguyenibacter vanlangensis</name>
    <dbReference type="NCBI Taxonomy" id="1216886"/>
    <lineage>
        <taxon>Bacteria</taxon>
        <taxon>Pseudomonadati</taxon>
        <taxon>Pseudomonadota</taxon>
        <taxon>Alphaproteobacteria</taxon>
        <taxon>Acetobacterales</taxon>
        <taxon>Acetobacteraceae</taxon>
        <taxon>Nguyenibacter</taxon>
    </lineage>
</organism>
<dbReference type="InterPro" id="IPR011059">
    <property type="entry name" value="Metal-dep_hydrolase_composite"/>
</dbReference>
<dbReference type="Proteomes" id="UP000534870">
    <property type="component" value="Unassembled WGS sequence"/>
</dbReference>
<dbReference type="GO" id="GO:0016810">
    <property type="term" value="F:hydrolase activity, acting on carbon-nitrogen (but not peptide) bonds"/>
    <property type="evidence" value="ECO:0007669"/>
    <property type="project" value="InterPro"/>
</dbReference>
<proteinExistence type="predicted"/>
<feature type="non-terminal residue" evidence="1">
    <location>
        <position position="82"/>
    </location>
</feature>
<dbReference type="Gene3D" id="2.30.40.10">
    <property type="entry name" value="Urease, subunit C, domain 1"/>
    <property type="match status" value="1"/>
</dbReference>
<comment type="caution">
    <text evidence="1">The sequence shown here is derived from an EMBL/GenBank/DDBJ whole genome shotgun (WGS) entry which is preliminary data.</text>
</comment>
<dbReference type="EMBL" id="JABXXP010000559">
    <property type="protein sequence ID" value="NVN12729.1"/>
    <property type="molecule type" value="Genomic_DNA"/>
</dbReference>
<sequence length="82" mass="8756">MPITRLTVPPLHAVTRDLAATAGGGRAPDLVITGARILSTYSDRILSDREIWIAHGRIAAVKPAGSWRRLTAAPAQLYVARG</sequence>
<reference evidence="1 2" key="1">
    <citation type="submission" date="2020-06" db="EMBL/GenBank/DDBJ databases">
        <title>Description of novel acetic acid bacteria.</title>
        <authorList>
            <person name="Sombolestani A."/>
        </authorList>
    </citation>
    <scope>NUCLEOTIDE SEQUENCE [LARGE SCALE GENOMIC DNA]</scope>
    <source>
        <strain evidence="1 2">LMG 31431</strain>
    </source>
</reference>